<dbReference type="GO" id="GO:0005615">
    <property type="term" value="C:extracellular space"/>
    <property type="evidence" value="ECO:0007669"/>
    <property type="project" value="InterPro"/>
</dbReference>
<dbReference type="GO" id="GO:0004867">
    <property type="term" value="F:serine-type endopeptidase inhibitor activity"/>
    <property type="evidence" value="ECO:0007669"/>
    <property type="project" value="InterPro"/>
</dbReference>
<reference evidence="4" key="1">
    <citation type="submission" date="2016-11" db="EMBL/GenBank/DDBJ databases">
        <title>Dehalogenimonas formicexedens sp. nov., a chlorinated alkane respiring bacterium isolated from contaminated groundwater.</title>
        <authorList>
            <person name="Key T.A."/>
            <person name="Bowman K.S."/>
            <person name="Lee I."/>
            <person name="Chun J."/>
            <person name="Albuquerque L."/>
            <person name="da Costa M.S."/>
            <person name="Rainey F.A."/>
            <person name="Moe W.M."/>
        </authorList>
    </citation>
    <scope>NUCLEOTIDE SEQUENCE [LARGE SCALE GENOMIC DNA]</scope>
    <source>
        <strain evidence="4">NSZ-14</strain>
    </source>
</reference>
<evidence type="ECO:0000256" key="1">
    <source>
        <dbReference type="RuleBase" id="RU000411"/>
    </source>
</evidence>
<evidence type="ECO:0000313" key="3">
    <source>
        <dbReference type="EMBL" id="APV45208.1"/>
    </source>
</evidence>
<dbReference type="Pfam" id="PF00079">
    <property type="entry name" value="Serpin"/>
    <property type="match status" value="1"/>
</dbReference>
<dbReference type="CDD" id="cd19590">
    <property type="entry name" value="serpin_thermopin-like"/>
    <property type="match status" value="1"/>
</dbReference>
<dbReference type="InterPro" id="IPR023796">
    <property type="entry name" value="Serpin_dom"/>
</dbReference>
<dbReference type="EMBL" id="CP018258">
    <property type="protein sequence ID" value="APV45208.1"/>
    <property type="molecule type" value="Genomic_DNA"/>
</dbReference>
<feature type="domain" description="Serpin" evidence="2">
    <location>
        <begin position="56"/>
        <end position="429"/>
    </location>
</feature>
<dbReference type="Gene3D" id="2.30.39.10">
    <property type="entry name" value="Alpha-1-antitrypsin, domain 1"/>
    <property type="match status" value="1"/>
</dbReference>
<dbReference type="OrthoDB" id="9764871at2"/>
<dbReference type="InterPro" id="IPR042178">
    <property type="entry name" value="Serpin_sf_1"/>
</dbReference>
<dbReference type="InterPro" id="IPR036186">
    <property type="entry name" value="Serpin_sf"/>
</dbReference>
<dbReference type="KEGG" id="dfo:Dform_01891"/>
<evidence type="ECO:0000259" key="2">
    <source>
        <dbReference type="SMART" id="SM00093"/>
    </source>
</evidence>
<dbReference type="InterPro" id="IPR042185">
    <property type="entry name" value="Serpin_sf_2"/>
</dbReference>
<dbReference type="SMART" id="SM00093">
    <property type="entry name" value="SERPIN"/>
    <property type="match status" value="1"/>
</dbReference>
<dbReference type="InterPro" id="IPR023795">
    <property type="entry name" value="Serpin_CS"/>
</dbReference>
<dbReference type="SUPFAM" id="SSF56574">
    <property type="entry name" value="Serpins"/>
    <property type="match status" value="1"/>
</dbReference>
<dbReference type="PROSITE" id="PS00284">
    <property type="entry name" value="SERPIN"/>
    <property type="match status" value="1"/>
</dbReference>
<accession>A0A1P8F9U1</accession>
<evidence type="ECO:0000313" key="4">
    <source>
        <dbReference type="Proteomes" id="UP000185934"/>
    </source>
</evidence>
<dbReference type="Gene3D" id="3.30.497.10">
    <property type="entry name" value="Antithrombin, subunit I, domain 2"/>
    <property type="match status" value="1"/>
</dbReference>
<name>A0A1P8F9U1_9CHLR</name>
<dbReference type="RefSeq" id="WP_076004781.1">
    <property type="nucleotide sequence ID" value="NZ_CP018258.1"/>
</dbReference>
<dbReference type="Proteomes" id="UP000185934">
    <property type="component" value="Chromosome"/>
</dbReference>
<dbReference type="STRING" id="1839801.Dform_01891"/>
<dbReference type="AlphaFoldDB" id="A0A1P8F9U1"/>
<dbReference type="PROSITE" id="PS51257">
    <property type="entry name" value="PROKAR_LIPOPROTEIN"/>
    <property type="match status" value="1"/>
</dbReference>
<dbReference type="PANTHER" id="PTHR11461">
    <property type="entry name" value="SERINE PROTEASE INHIBITOR, SERPIN"/>
    <property type="match status" value="1"/>
</dbReference>
<sequence length="430" mass="46655">MKKFAVPIILAAAMLFSGCSKTTYGEELKSDKARLVSNASQADVAALVDGNTDFAMALYQVLKEQDGNLFYSPYSISEALAMTWGGARTETERQMAEALSFNLAQADLHAAFNYLDAALASRGQGAKGKDEEPFVLKVVNAIWGQKDFSFKADYLDLLAQNYGAGLRILDFIKSPEESRKTINAWVAKETGQRIKDLIPQGSINELTRLVLTNAVYFNGGWLNPFDKALTSDGSFFLPNGQKVIVPMMRQTATMGYTSGNLALSSFFPTGYQAVELKYDGGELSMLIILPDKDNFSQFEQHLNGDEIRLMLNSLKPTSVNLTMPKFEFDSSFGLKSALSTLGMPIAFSDKADFSGMDGKTDLHIQDVVHKAFISVDEAGTEAAAASGVVVGTTSAPVEQATVTLDHPFIFLIRDIATGAIIFTGRVADPS</sequence>
<organism evidence="3 4">
    <name type="scientific">Dehalogenimonas formicexedens</name>
    <dbReference type="NCBI Taxonomy" id="1839801"/>
    <lineage>
        <taxon>Bacteria</taxon>
        <taxon>Bacillati</taxon>
        <taxon>Chloroflexota</taxon>
        <taxon>Dehalococcoidia</taxon>
        <taxon>Dehalococcoidales</taxon>
        <taxon>Dehalococcoidaceae</taxon>
        <taxon>Dehalogenimonas</taxon>
    </lineage>
</organism>
<comment type="similarity">
    <text evidence="1">Belongs to the serpin family.</text>
</comment>
<protein>
    <submittedName>
        <fullName evidence="3">Serpin B</fullName>
    </submittedName>
</protein>
<dbReference type="InterPro" id="IPR000215">
    <property type="entry name" value="Serpin_fam"/>
</dbReference>
<gene>
    <name evidence="3" type="ORF">Dform_01891</name>
</gene>
<keyword evidence="4" id="KW-1185">Reference proteome</keyword>
<dbReference type="PANTHER" id="PTHR11461:SF211">
    <property type="entry name" value="GH10112P-RELATED"/>
    <property type="match status" value="1"/>
</dbReference>
<proteinExistence type="inferred from homology"/>